<dbReference type="Proteomes" id="UP000613266">
    <property type="component" value="Unassembled WGS sequence"/>
</dbReference>
<dbReference type="Pfam" id="PF09834">
    <property type="entry name" value="DUF2061"/>
    <property type="match status" value="1"/>
</dbReference>
<sequence>MAKSASFGVLHLGVAFGVSYALTGDLAIAGAITFVEPAVNTVVHYFHDKHWGRLSAWWAQRRQALSMRAA</sequence>
<feature type="domain" description="DUF2061" evidence="1">
    <location>
        <begin position="1"/>
        <end position="51"/>
    </location>
</feature>
<dbReference type="RefSeq" id="WP_198112974.1">
    <property type="nucleotide sequence ID" value="NZ_JAEDAK010000019.1"/>
</dbReference>
<gene>
    <name evidence="2" type="ORF">I7X39_20125</name>
</gene>
<evidence type="ECO:0000259" key="1">
    <source>
        <dbReference type="Pfam" id="PF09834"/>
    </source>
</evidence>
<evidence type="ECO:0000313" key="2">
    <source>
        <dbReference type="EMBL" id="MBH9579208.1"/>
    </source>
</evidence>
<organism evidence="2 3">
    <name type="scientific">Inhella proteolytica</name>
    <dbReference type="NCBI Taxonomy" id="2795029"/>
    <lineage>
        <taxon>Bacteria</taxon>
        <taxon>Pseudomonadati</taxon>
        <taxon>Pseudomonadota</taxon>
        <taxon>Betaproteobacteria</taxon>
        <taxon>Burkholderiales</taxon>
        <taxon>Sphaerotilaceae</taxon>
        <taxon>Inhella</taxon>
    </lineage>
</organism>
<name>A0A931J7H9_9BURK</name>
<reference evidence="2" key="1">
    <citation type="submission" date="2020-12" db="EMBL/GenBank/DDBJ databases">
        <title>The genome sequence of Inhella sp. 1Y17.</title>
        <authorList>
            <person name="Liu Y."/>
        </authorList>
    </citation>
    <scope>NUCLEOTIDE SEQUENCE</scope>
    <source>
        <strain evidence="2">1Y17</strain>
    </source>
</reference>
<protein>
    <submittedName>
        <fullName evidence="2">DUF2061 domain-containing protein</fullName>
    </submittedName>
</protein>
<keyword evidence="3" id="KW-1185">Reference proteome</keyword>
<comment type="caution">
    <text evidence="2">The sequence shown here is derived from an EMBL/GenBank/DDBJ whole genome shotgun (WGS) entry which is preliminary data.</text>
</comment>
<accession>A0A931J7H9</accession>
<dbReference type="AlphaFoldDB" id="A0A931J7H9"/>
<evidence type="ECO:0000313" key="3">
    <source>
        <dbReference type="Proteomes" id="UP000613266"/>
    </source>
</evidence>
<proteinExistence type="predicted"/>
<dbReference type="InterPro" id="IPR018638">
    <property type="entry name" value="DUF2061_membrane"/>
</dbReference>
<dbReference type="EMBL" id="JAEDAK010000019">
    <property type="protein sequence ID" value="MBH9579208.1"/>
    <property type="molecule type" value="Genomic_DNA"/>
</dbReference>